<dbReference type="SMART" id="SM01187">
    <property type="entry name" value="Elicitin"/>
    <property type="match status" value="1"/>
</dbReference>
<dbReference type="InterPro" id="IPR036470">
    <property type="entry name" value="Elicitin_sf"/>
</dbReference>
<protein>
    <recommendedName>
        <fullName evidence="6">Elicitin</fullName>
    </recommendedName>
</protein>
<evidence type="ECO:0000256" key="4">
    <source>
        <dbReference type="ARBA" id="ARBA00022978"/>
    </source>
</evidence>
<evidence type="ECO:0000256" key="5">
    <source>
        <dbReference type="ARBA" id="ARBA00023157"/>
    </source>
</evidence>
<keyword evidence="10" id="KW-1185">Reference proteome</keyword>
<comment type="function">
    <text evidence="6">Induces local and distal defense responses (incompatible hypersensitive reaction) in plants from the solanaceae and cruciferae families. Elicits leaf necrosis and causes the accumulation of pathogenesis-related proteins. Might interact with the lipidic molecules of the plasma membrane.</text>
</comment>
<comment type="similarity">
    <text evidence="2 6">Belongs to the elicitin family.</text>
</comment>
<evidence type="ECO:0000313" key="10">
    <source>
        <dbReference type="Proteomes" id="UP001162031"/>
    </source>
</evidence>
<evidence type="ECO:0000313" key="9">
    <source>
        <dbReference type="EMBL" id="CAI5741032.1"/>
    </source>
</evidence>
<gene>
    <name evidence="8" type="ORF">HBR001_LOCUS2470</name>
    <name evidence="9" type="ORF">HBR001_LOCUS8344</name>
</gene>
<keyword evidence="4 6" id="KW-0928">Hypersensitive response elicitation</keyword>
<dbReference type="GO" id="GO:0052040">
    <property type="term" value="P:symbiont-mediated perturbation of host programmed cell death"/>
    <property type="evidence" value="ECO:0007669"/>
    <property type="project" value="UniProtKB-UniRule"/>
</dbReference>
<keyword evidence="3 6" id="KW-0964">Secreted</keyword>
<dbReference type="Pfam" id="PF00964">
    <property type="entry name" value="Elicitin"/>
    <property type="match status" value="1"/>
</dbReference>
<keyword evidence="5 6" id="KW-1015">Disulfide bond</keyword>
<evidence type="ECO:0000256" key="7">
    <source>
        <dbReference type="SAM" id="MobiDB-lite"/>
    </source>
</evidence>
<dbReference type="SUPFAM" id="SSF48647">
    <property type="entry name" value="Fungal elicitin"/>
    <property type="match status" value="1"/>
</dbReference>
<comment type="caution">
    <text evidence="8">The sequence shown here is derived from an EMBL/GenBank/DDBJ whole genome shotgun (WGS) entry which is preliminary data.</text>
</comment>
<feature type="compositionally biased region" description="Basic and acidic residues" evidence="7">
    <location>
        <begin position="90"/>
        <end position="100"/>
    </location>
</feature>
<reference evidence="8" key="1">
    <citation type="submission" date="2022-12" db="EMBL/GenBank/DDBJ databases">
        <authorList>
            <person name="Webb A."/>
        </authorList>
    </citation>
    <scope>NUCLEOTIDE SEQUENCE</scope>
    <source>
        <strain evidence="8">Hp1</strain>
    </source>
</reference>
<dbReference type="GO" id="GO:0005576">
    <property type="term" value="C:extracellular region"/>
    <property type="evidence" value="ECO:0007669"/>
    <property type="project" value="UniProtKB-SubCell"/>
</dbReference>
<proteinExistence type="inferred from homology"/>
<evidence type="ECO:0000256" key="1">
    <source>
        <dbReference type="ARBA" id="ARBA00004613"/>
    </source>
</evidence>
<evidence type="ECO:0000256" key="6">
    <source>
        <dbReference type="RuleBase" id="RU368111"/>
    </source>
</evidence>
<dbReference type="EMBL" id="CANTFL010000323">
    <property type="protein sequence ID" value="CAI5720792.1"/>
    <property type="molecule type" value="Genomic_DNA"/>
</dbReference>
<name>A0AAV0TFP1_HYABA</name>
<comment type="subcellular location">
    <subcellularLocation>
        <location evidence="1 6">Secreted</location>
    </subcellularLocation>
</comment>
<feature type="region of interest" description="Disordered" evidence="7">
    <location>
        <begin position="88"/>
        <end position="153"/>
    </location>
</feature>
<organism evidence="8 10">
    <name type="scientific">Hyaloperonospora brassicae</name>
    <name type="common">Brassica downy mildew</name>
    <name type="synonym">Peronospora brassicae</name>
    <dbReference type="NCBI Taxonomy" id="162125"/>
    <lineage>
        <taxon>Eukaryota</taxon>
        <taxon>Sar</taxon>
        <taxon>Stramenopiles</taxon>
        <taxon>Oomycota</taxon>
        <taxon>Peronosporomycetes</taxon>
        <taxon>Peronosporales</taxon>
        <taxon>Peronosporaceae</taxon>
        <taxon>Hyaloperonospora</taxon>
    </lineage>
</organism>
<sequence length="176" mass="18015">MGAIQSQLLPNGTTWHRSCAAATGVDVFAMGQFPTTASAKNMTQSRDCVNYLNQLNQKANALIQCETHVGNQTIVLAELLTDLLMGKSSNKTDTKERTAADADNMSGSASLAAEEEPTVAPATESPSAASGSKDAVTDQDEPNRGAERGTSSAGVTLTASLAAVAAVAVTVLASTL</sequence>
<evidence type="ECO:0000256" key="2">
    <source>
        <dbReference type="ARBA" id="ARBA00009544"/>
    </source>
</evidence>
<evidence type="ECO:0000256" key="3">
    <source>
        <dbReference type="ARBA" id="ARBA00022525"/>
    </source>
</evidence>
<dbReference type="InterPro" id="IPR002200">
    <property type="entry name" value="Elicitin"/>
</dbReference>
<dbReference type="Gene3D" id="1.10.239.10">
    <property type="entry name" value="Elicitin domain"/>
    <property type="match status" value="1"/>
</dbReference>
<dbReference type="EMBL" id="CANTFL010001447">
    <property type="protein sequence ID" value="CAI5741032.1"/>
    <property type="molecule type" value="Genomic_DNA"/>
</dbReference>
<dbReference type="AlphaFoldDB" id="A0AAV0TFP1"/>
<evidence type="ECO:0000313" key="8">
    <source>
        <dbReference type="EMBL" id="CAI5720792.1"/>
    </source>
</evidence>
<dbReference type="Proteomes" id="UP001162031">
    <property type="component" value="Unassembled WGS sequence"/>
</dbReference>
<accession>A0AAV0TFP1</accession>